<organism evidence="4">
    <name type="scientific">Oppiella nova</name>
    <dbReference type="NCBI Taxonomy" id="334625"/>
    <lineage>
        <taxon>Eukaryota</taxon>
        <taxon>Metazoa</taxon>
        <taxon>Ecdysozoa</taxon>
        <taxon>Arthropoda</taxon>
        <taxon>Chelicerata</taxon>
        <taxon>Arachnida</taxon>
        <taxon>Acari</taxon>
        <taxon>Acariformes</taxon>
        <taxon>Sarcoptiformes</taxon>
        <taxon>Oribatida</taxon>
        <taxon>Brachypylina</taxon>
        <taxon>Oppioidea</taxon>
        <taxon>Oppiidae</taxon>
        <taxon>Oppiella</taxon>
    </lineage>
</organism>
<dbReference type="InterPro" id="IPR024792">
    <property type="entry name" value="RhoGDI_dom_sf"/>
</dbReference>
<dbReference type="Pfam" id="PF02115">
    <property type="entry name" value="Rho_GDI"/>
    <property type="match status" value="2"/>
</dbReference>
<evidence type="ECO:0000313" key="5">
    <source>
        <dbReference type="Proteomes" id="UP000728032"/>
    </source>
</evidence>
<evidence type="ECO:0000256" key="1">
    <source>
        <dbReference type="ARBA" id="ARBA00004496"/>
    </source>
</evidence>
<evidence type="ECO:0000256" key="3">
    <source>
        <dbReference type="ARBA" id="ARBA00022490"/>
    </source>
</evidence>
<dbReference type="Proteomes" id="UP000728032">
    <property type="component" value="Unassembled WGS sequence"/>
</dbReference>
<keyword evidence="3" id="KW-0963">Cytoplasm</keyword>
<protein>
    <submittedName>
        <fullName evidence="4">Uncharacterized protein</fullName>
    </submittedName>
</protein>
<sequence length="154" mass="18221">MSEMADADQTVVDEEVFIFVCEDPRRCWLLHQQLRYNPNRVIVKNLVLLVDGRPDTVLDLSPGNLEAVKKNVFVIKEGIQYRIAYLKHQVHLFYNVYHPSIRGFCLIQSYTSPMEEMPTGLLARGTYNVKSLFTDDDNHQWLKWDWNFELKKDW</sequence>
<dbReference type="Gene3D" id="2.70.50.30">
    <property type="entry name" value="Coagulation Factor XIII, subunit A, domain 1"/>
    <property type="match status" value="2"/>
</dbReference>
<evidence type="ECO:0000313" key="4">
    <source>
        <dbReference type="EMBL" id="CAD7653461.1"/>
    </source>
</evidence>
<keyword evidence="5" id="KW-1185">Reference proteome</keyword>
<gene>
    <name evidence="4" type="ORF">ONB1V03_LOCUS10114</name>
</gene>
<proteinExistence type="inferred from homology"/>
<dbReference type="GO" id="GO:0005094">
    <property type="term" value="F:Rho GDP-dissociation inhibitor activity"/>
    <property type="evidence" value="ECO:0007669"/>
    <property type="project" value="InterPro"/>
</dbReference>
<dbReference type="GO" id="GO:0005829">
    <property type="term" value="C:cytosol"/>
    <property type="evidence" value="ECO:0007669"/>
    <property type="project" value="TreeGrafter"/>
</dbReference>
<evidence type="ECO:0000256" key="2">
    <source>
        <dbReference type="ARBA" id="ARBA00009758"/>
    </source>
</evidence>
<dbReference type="EMBL" id="OC921516">
    <property type="protein sequence ID" value="CAD7653461.1"/>
    <property type="molecule type" value="Genomic_DNA"/>
</dbReference>
<dbReference type="AlphaFoldDB" id="A0A7R9M4R6"/>
<dbReference type="InterPro" id="IPR000406">
    <property type="entry name" value="Rho_GDI"/>
</dbReference>
<dbReference type="GO" id="GO:0016020">
    <property type="term" value="C:membrane"/>
    <property type="evidence" value="ECO:0007669"/>
    <property type="project" value="TreeGrafter"/>
</dbReference>
<comment type="subcellular location">
    <subcellularLocation>
        <location evidence="1">Cytoplasm</location>
    </subcellularLocation>
</comment>
<comment type="similarity">
    <text evidence="2">Belongs to the Rho GDI family.</text>
</comment>
<dbReference type="InterPro" id="IPR014756">
    <property type="entry name" value="Ig_E-set"/>
</dbReference>
<dbReference type="GO" id="GO:0007266">
    <property type="term" value="P:Rho protein signal transduction"/>
    <property type="evidence" value="ECO:0007669"/>
    <property type="project" value="InterPro"/>
</dbReference>
<dbReference type="EMBL" id="CAJPVJ010006691">
    <property type="protein sequence ID" value="CAG2170648.1"/>
    <property type="molecule type" value="Genomic_DNA"/>
</dbReference>
<dbReference type="PANTHER" id="PTHR10980">
    <property type="entry name" value="RHO GDP-DISSOCIATION INHIBITOR"/>
    <property type="match status" value="1"/>
</dbReference>
<name>A0A7R9M4R6_9ACAR</name>
<dbReference type="SUPFAM" id="SSF81296">
    <property type="entry name" value="E set domains"/>
    <property type="match status" value="1"/>
</dbReference>
<accession>A0A7R9M4R6</accession>
<dbReference type="OrthoDB" id="1683373at2759"/>
<dbReference type="PANTHER" id="PTHR10980:SF3">
    <property type="entry name" value="LD16419P"/>
    <property type="match status" value="1"/>
</dbReference>
<reference evidence="4" key="1">
    <citation type="submission" date="2020-11" db="EMBL/GenBank/DDBJ databases">
        <authorList>
            <person name="Tran Van P."/>
        </authorList>
    </citation>
    <scope>NUCLEOTIDE SEQUENCE</scope>
</reference>